<accession>A0A940DRL3</accession>
<reference evidence="1" key="1">
    <citation type="submission" date="2020-10" db="EMBL/GenBank/DDBJ databases">
        <authorList>
            <person name="Gilroy R."/>
        </authorList>
    </citation>
    <scope>NUCLEOTIDE SEQUENCE</scope>
    <source>
        <strain evidence="1">G3-8215</strain>
    </source>
</reference>
<organism evidence="1 2">
    <name type="scientific">Candidatus Cryptobacteroides avicola</name>
    <dbReference type="NCBI Taxonomy" id="2840757"/>
    <lineage>
        <taxon>Bacteria</taxon>
        <taxon>Pseudomonadati</taxon>
        <taxon>Bacteroidota</taxon>
        <taxon>Bacteroidia</taxon>
        <taxon>Bacteroidales</taxon>
        <taxon>Candidatus Cryptobacteroides</taxon>
    </lineage>
</organism>
<protein>
    <submittedName>
        <fullName evidence="1">Insulinase family protein</fullName>
    </submittedName>
</protein>
<dbReference type="Gene3D" id="3.30.830.10">
    <property type="entry name" value="Metalloenzyme, LuxS/M16 peptidase-like"/>
    <property type="match status" value="2"/>
</dbReference>
<dbReference type="Proteomes" id="UP000725002">
    <property type="component" value="Unassembled WGS sequence"/>
</dbReference>
<dbReference type="EMBL" id="JADILV010000035">
    <property type="protein sequence ID" value="MBO8483437.1"/>
    <property type="molecule type" value="Genomic_DNA"/>
</dbReference>
<name>A0A940DRL3_9BACT</name>
<reference evidence="1" key="2">
    <citation type="journal article" date="2021" name="PeerJ">
        <title>Extensive microbial diversity within the chicken gut microbiome revealed by metagenomics and culture.</title>
        <authorList>
            <person name="Gilroy R."/>
            <person name="Ravi A."/>
            <person name="Getino M."/>
            <person name="Pursley I."/>
            <person name="Horton D.L."/>
            <person name="Alikhan N.F."/>
            <person name="Baker D."/>
            <person name="Gharbi K."/>
            <person name="Hall N."/>
            <person name="Watson M."/>
            <person name="Adriaenssens E.M."/>
            <person name="Foster-Nyarko E."/>
            <person name="Jarju S."/>
            <person name="Secka A."/>
            <person name="Antonio M."/>
            <person name="Oren A."/>
            <person name="Chaudhuri R.R."/>
            <person name="La Ragione R."/>
            <person name="Hildebrand F."/>
            <person name="Pallen M.J."/>
        </authorList>
    </citation>
    <scope>NUCLEOTIDE SEQUENCE</scope>
    <source>
        <strain evidence="1">G3-8215</strain>
    </source>
</reference>
<comment type="caution">
    <text evidence="1">The sequence shown here is derived from an EMBL/GenBank/DDBJ whole genome shotgun (WGS) entry which is preliminary data.</text>
</comment>
<dbReference type="SUPFAM" id="SSF63411">
    <property type="entry name" value="LuxS/MPP-like metallohydrolase"/>
    <property type="match status" value="2"/>
</dbReference>
<dbReference type="AlphaFoldDB" id="A0A940DRL3"/>
<evidence type="ECO:0000313" key="1">
    <source>
        <dbReference type="EMBL" id="MBO8483437.1"/>
    </source>
</evidence>
<evidence type="ECO:0000313" key="2">
    <source>
        <dbReference type="Proteomes" id="UP000725002"/>
    </source>
</evidence>
<dbReference type="GO" id="GO:0046872">
    <property type="term" value="F:metal ion binding"/>
    <property type="evidence" value="ECO:0007669"/>
    <property type="project" value="InterPro"/>
</dbReference>
<gene>
    <name evidence="1" type="ORF">IAB75_04920</name>
</gene>
<sequence length="854" mass="92838">MSSGTLPDRIQYYLVSNPTHKGKAEFSLVWRLGVPVRDTSAAAGNPVRPMTGKNALAVARKVLAGTGLFSSPSPVLFLRRNGVQGPSGSYIYLKDKALVFRFSDVNLNRGEKFLDSLLLLTFDFAREYSAAVRMSGAADCGQAIIISGDIDKGALLSKMELLSLFVPDIGPETPAEDYRWIPGDSLVCRRAVVPDAVSSGVTAEYSSPRVPAGYMGTVLPVMSEQMGAELGLMLERRLAEKFTRKDIPVSRIGYRFKGSASGSGDETFSISARTLPDRTLDAVSVMSSAISEMAASGVSLNEYAWARQVVGRRLEQKSAEYHKSNGDYVEKCISSFLYGSSVVSASDRYAFFAGSALPDSSGLDFFNRFASSMIDSTDNLTLTCVSDSGSLMEEDIEECFRTAWHDTAGVAYTFGFSAGDTSRFDLPVTKCKIARMGKEPVSGGASWVFANGMKVIYKQLPTGGRFRYSMIFKGGFSSVPGLKPGQGAFFADMFSLYRIAGVAGDDLKAMLSAKGISMKAEIAPSYMKITGSSSSESLPFLLKFLSSMSAAREMDTVAFRYYAECEKLRLEERAGVERRLSAIDSIICPDFRYSGFKSPEGLTPDLQSVADGYFRRQLSKFNDGVLLIVGDLEEDALKKTLQSYIGSFPVDRRTNARKSYSPHPVSGGSTYIVDGRKYSLDLVMSASIELDAMNYMASEIAAMVLKDAVISAVSGGSAAVRVSDSFTIIPSERLNMSVSVEACDTSGFAAGTVAFRPVRALFAIRSVLKDLSETSIPQGSLDIYKATLKNALSSCLDDPEYWMETLSRRVIYGKDFHTDYQGKIDAVTADMVREIILSLDNGTKVEYIVRPKIK</sequence>
<dbReference type="InterPro" id="IPR011249">
    <property type="entry name" value="Metalloenz_LuxS/M16"/>
</dbReference>
<proteinExistence type="predicted"/>